<dbReference type="AlphaFoldDB" id="A0A4Q2D8R0"/>
<gene>
    <name evidence="2" type="ORF">EST38_g11207</name>
</gene>
<proteinExistence type="predicted"/>
<sequence length="405" mass="45710">MDSSPPELPDGGSFDEIQPTPREIMKRIRTPSLWQTWRDPTWGKYMEKLDSQLQQLLIHHRKMTKKAMVEPKLQEAIEDTTKVLIDLKTEYTEKLKKSRWWSSKRSRDIGVQFAENLAKLKEFHSLSKAKALLQQMSEDQQQVSAKKANGPSPDCTENSTAVTDARTRSQLGGINNIRVNPAPPPILIPAQGRSRSAPASESDELPTPARFIDTWEILLVSDATHLLEGIIEWLEAVDSHQCVYWLSDGTDIQRTLVMLHLAKTWAAYAAPGFALNFHNQSKRQNIKSTLVPSMGQDICRCLDAFDEQWERHNIPERLGVPIESIEEQVATLTNVFGAIPLIQRKAILIMVDGLECCSEEETEDIFGCFEACFRGLPVCFLISSSPEKPLGQHLERLSSARITPL</sequence>
<feature type="region of interest" description="Disordered" evidence="1">
    <location>
        <begin position="1"/>
        <end position="20"/>
    </location>
</feature>
<keyword evidence="3" id="KW-1185">Reference proteome</keyword>
<feature type="region of interest" description="Disordered" evidence="1">
    <location>
        <begin position="137"/>
        <end position="161"/>
    </location>
</feature>
<dbReference type="Proteomes" id="UP000290288">
    <property type="component" value="Unassembled WGS sequence"/>
</dbReference>
<evidence type="ECO:0000313" key="3">
    <source>
        <dbReference type="Proteomes" id="UP000290288"/>
    </source>
</evidence>
<comment type="caution">
    <text evidence="2">The sequence shown here is derived from an EMBL/GenBank/DDBJ whole genome shotgun (WGS) entry which is preliminary data.</text>
</comment>
<evidence type="ECO:0000256" key="1">
    <source>
        <dbReference type="SAM" id="MobiDB-lite"/>
    </source>
</evidence>
<dbReference type="EMBL" id="SDEE01000667">
    <property type="protein sequence ID" value="RXW14655.1"/>
    <property type="molecule type" value="Genomic_DNA"/>
</dbReference>
<reference evidence="2 3" key="1">
    <citation type="submission" date="2019-01" db="EMBL/GenBank/DDBJ databases">
        <title>Draft genome sequence of Psathyrella aberdarensis IHI B618.</title>
        <authorList>
            <person name="Buettner E."/>
            <person name="Kellner H."/>
        </authorList>
    </citation>
    <scope>NUCLEOTIDE SEQUENCE [LARGE SCALE GENOMIC DNA]</scope>
    <source>
        <strain evidence="2 3">IHI B618</strain>
    </source>
</reference>
<protein>
    <submittedName>
        <fullName evidence="2">Uncharacterized protein</fullName>
    </submittedName>
</protein>
<name>A0A4Q2D8R0_9AGAR</name>
<accession>A0A4Q2D8R0</accession>
<evidence type="ECO:0000313" key="2">
    <source>
        <dbReference type="EMBL" id="RXW14655.1"/>
    </source>
</evidence>
<organism evidence="2 3">
    <name type="scientific">Candolleomyces aberdarensis</name>
    <dbReference type="NCBI Taxonomy" id="2316362"/>
    <lineage>
        <taxon>Eukaryota</taxon>
        <taxon>Fungi</taxon>
        <taxon>Dikarya</taxon>
        <taxon>Basidiomycota</taxon>
        <taxon>Agaricomycotina</taxon>
        <taxon>Agaricomycetes</taxon>
        <taxon>Agaricomycetidae</taxon>
        <taxon>Agaricales</taxon>
        <taxon>Agaricineae</taxon>
        <taxon>Psathyrellaceae</taxon>
        <taxon>Candolleomyces</taxon>
    </lineage>
</organism>
<dbReference type="OrthoDB" id="3070583at2759"/>